<dbReference type="InterPro" id="IPR001638">
    <property type="entry name" value="Solute-binding_3/MltF_N"/>
</dbReference>
<comment type="similarity">
    <text evidence="1">Belongs to the bacterial solute-binding protein 3 family.</text>
</comment>
<gene>
    <name evidence="7" type="ORF">KNW02_08260</name>
</gene>
<dbReference type="InterPro" id="IPR051455">
    <property type="entry name" value="Bact_solute-bind_prot3"/>
</dbReference>
<keyword evidence="3 5" id="KW-0732">Signal</keyword>
<name>A0ABS6AHN0_9RHOB</name>
<sequence>MLGRLLPLLGLLAGLAGAVAQAQTVPVPPELVAQAPDDPDGRLGHVLRRGTLIVGVKTDYPPWGMLDIAGNAVGLEADLARDLADRLEVGLELRPVTAGNRIGRVNQGQVDLVIATTGDTYERRLQADLLQPGYYSAGVVLYGRADLALGDWSALRGRPVCLNRGAYYNRALEQDYGLDGQYFTGNRESRLALLYGRCVGWAFDDTILTRMVRDAPSDDLAVMKQAILVSPWVAVVARGEGERDLGRFVSDMIGEWHASGRILELQDKWDIPRTGFLEDKHALWSRRGEDGRALCARQPETGRFPAECLDPPPLRSVPAAQPPDWMQRLDEATGINLSVLADAYDRGRLIRGLGLTLALAGMAIVGALTVGVVLGLLHVILSGRGWIGRLLLLPQRLLVTVSRMTPPILQLYIVFFGLGGVLANSGAFTPGAFVISTVIFSLYAGSTNTVILSHALEHERGLHPDRPALRLLPMAIERGYDGLVASCVNIVKAAGMASAIAVGELISTVNLLVSEGADTRTLMNGLLLFYFLFVLGIVWLFGRAKSWLVRP</sequence>
<feature type="transmembrane region" description="Helical" evidence="4">
    <location>
        <begin position="408"/>
        <end position="427"/>
    </location>
</feature>
<evidence type="ECO:0000256" key="4">
    <source>
        <dbReference type="SAM" id="Phobius"/>
    </source>
</evidence>
<keyword evidence="8" id="KW-1185">Reference proteome</keyword>
<dbReference type="Pfam" id="PF00497">
    <property type="entry name" value="SBP_bac_3"/>
    <property type="match status" value="1"/>
</dbReference>
<feature type="chain" id="PRO_5045324458" evidence="5">
    <location>
        <begin position="23"/>
        <end position="551"/>
    </location>
</feature>
<keyword evidence="4" id="KW-1133">Transmembrane helix</keyword>
<reference evidence="7" key="1">
    <citation type="submission" date="2021-06" db="EMBL/GenBank/DDBJ databases">
        <title>Paracoccus bacterium XHP0099 sp. nov., isolated from the surface waters of the Yellow Sea.</title>
        <authorList>
            <person name="Xue H."/>
            <person name="Zhang D."/>
        </authorList>
    </citation>
    <scope>NUCLEOTIDE SEQUENCE</scope>
    <source>
        <strain evidence="7">XHP0099</strain>
    </source>
</reference>
<evidence type="ECO:0000256" key="3">
    <source>
        <dbReference type="ARBA" id="ARBA00022729"/>
    </source>
</evidence>
<dbReference type="PANTHER" id="PTHR30085">
    <property type="entry name" value="AMINO ACID ABC TRANSPORTER PERMEASE"/>
    <property type="match status" value="1"/>
</dbReference>
<feature type="transmembrane region" description="Helical" evidence="4">
    <location>
        <begin position="522"/>
        <end position="542"/>
    </location>
</feature>
<dbReference type="RefSeq" id="WP_216032792.1">
    <property type="nucleotide sequence ID" value="NZ_JAHKNG010000011.1"/>
</dbReference>
<dbReference type="Proteomes" id="UP001166191">
    <property type="component" value="Unassembled WGS sequence"/>
</dbReference>
<proteinExistence type="inferred from homology"/>
<keyword evidence="2" id="KW-0813">Transport</keyword>
<keyword evidence="4" id="KW-0812">Transmembrane</keyword>
<protein>
    <submittedName>
        <fullName evidence="7">Transporter substrate-binding domain-containing protein</fullName>
    </submittedName>
</protein>
<feature type="transmembrane region" description="Helical" evidence="4">
    <location>
        <begin position="357"/>
        <end position="387"/>
    </location>
</feature>
<evidence type="ECO:0000313" key="8">
    <source>
        <dbReference type="Proteomes" id="UP001166191"/>
    </source>
</evidence>
<evidence type="ECO:0000256" key="5">
    <source>
        <dbReference type="SAM" id="SignalP"/>
    </source>
</evidence>
<dbReference type="PANTHER" id="PTHR30085:SF6">
    <property type="entry name" value="ABC TRANSPORTER GLUTAMINE-BINDING PROTEIN GLNH"/>
    <property type="match status" value="1"/>
</dbReference>
<dbReference type="EMBL" id="JAHKNG010000011">
    <property type="protein sequence ID" value="MBU3030110.1"/>
    <property type="molecule type" value="Genomic_DNA"/>
</dbReference>
<evidence type="ECO:0000259" key="6">
    <source>
        <dbReference type="SMART" id="SM00062"/>
    </source>
</evidence>
<organism evidence="7 8">
    <name type="scientific">Paracoccus marinaquae</name>
    <dbReference type="NCBI Taxonomy" id="2841926"/>
    <lineage>
        <taxon>Bacteria</taxon>
        <taxon>Pseudomonadati</taxon>
        <taxon>Pseudomonadota</taxon>
        <taxon>Alphaproteobacteria</taxon>
        <taxon>Rhodobacterales</taxon>
        <taxon>Paracoccaceae</taxon>
        <taxon>Paracoccus</taxon>
    </lineage>
</organism>
<evidence type="ECO:0000256" key="2">
    <source>
        <dbReference type="ARBA" id="ARBA00022448"/>
    </source>
</evidence>
<feature type="domain" description="Solute-binding protein family 3/N-terminal" evidence="6">
    <location>
        <begin position="51"/>
        <end position="272"/>
    </location>
</feature>
<accession>A0ABS6AHN0</accession>
<evidence type="ECO:0000313" key="7">
    <source>
        <dbReference type="EMBL" id="MBU3030110.1"/>
    </source>
</evidence>
<dbReference type="SMART" id="SM00062">
    <property type="entry name" value="PBPb"/>
    <property type="match status" value="1"/>
</dbReference>
<comment type="caution">
    <text evidence="7">The sequence shown here is derived from an EMBL/GenBank/DDBJ whole genome shotgun (WGS) entry which is preliminary data.</text>
</comment>
<evidence type="ECO:0000256" key="1">
    <source>
        <dbReference type="ARBA" id="ARBA00010333"/>
    </source>
</evidence>
<feature type="signal peptide" evidence="5">
    <location>
        <begin position="1"/>
        <end position="22"/>
    </location>
</feature>
<keyword evidence="4" id="KW-0472">Membrane</keyword>